<protein>
    <submittedName>
        <fullName evidence="2">Uncharacterized protein</fullName>
    </submittedName>
</protein>
<reference evidence="2" key="2">
    <citation type="submission" date="2025-08" db="UniProtKB">
        <authorList>
            <consortium name="Ensembl"/>
        </authorList>
    </citation>
    <scope>IDENTIFICATION</scope>
</reference>
<name>H3AYY9_LATCH</name>
<dbReference type="Bgee" id="ENSLACG00000013079">
    <property type="expression patterns" value="Expressed in pharyngeal gill and 3 other cell types or tissues"/>
</dbReference>
<dbReference type="HOGENOM" id="CLU_126871_0_0_1"/>
<dbReference type="Proteomes" id="UP000008672">
    <property type="component" value="Unassembled WGS sequence"/>
</dbReference>
<evidence type="ECO:0000313" key="2">
    <source>
        <dbReference type="Ensembl" id="ENSLACP00000014860.1"/>
    </source>
</evidence>
<feature type="compositionally biased region" description="Basic and acidic residues" evidence="1">
    <location>
        <begin position="109"/>
        <end position="119"/>
    </location>
</feature>
<accession>H3AYY9</accession>
<evidence type="ECO:0000256" key="1">
    <source>
        <dbReference type="SAM" id="MobiDB-lite"/>
    </source>
</evidence>
<sequence>NTVNVHLLFYRRGPAEQEDYPVQPPVVYGERDPPCYPGVPPIGYTPRRSPDPRAPNYREPAFYPPPQHRGPLRQDIPPSPSQTQRAPHYDTMGRIAYRRESPDQYQNPYHDDRHQDPRRKNPMTAAV</sequence>
<dbReference type="Ensembl" id="ENSLACT00000014964.1">
    <property type="protein sequence ID" value="ENSLACP00000014860.1"/>
    <property type="gene ID" value="ENSLACG00000013079.1"/>
</dbReference>
<reference evidence="3" key="1">
    <citation type="submission" date="2011-08" db="EMBL/GenBank/DDBJ databases">
        <title>The draft genome of Latimeria chalumnae.</title>
        <authorList>
            <person name="Di Palma F."/>
            <person name="Alfoldi J."/>
            <person name="Johnson J."/>
            <person name="Berlin A."/>
            <person name="Gnerre S."/>
            <person name="Jaffe D."/>
            <person name="MacCallum I."/>
            <person name="Young S."/>
            <person name="Walker B.J."/>
            <person name="Lander E."/>
            <person name="Lindblad-Toh K."/>
        </authorList>
    </citation>
    <scope>NUCLEOTIDE SEQUENCE [LARGE SCALE GENOMIC DNA]</scope>
    <source>
        <strain evidence="3">Wild caught</strain>
    </source>
</reference>
<dbReference type="STRING" id="7897.ENSLACP00000014860"/>
<proteinExistence type="predicted"/>
<dbReference type="AlphaFoldDB" id="H3AYY9"/>
<feature type="region of interest" description="Disordered" evidence="1">
    <location>
        <begin position="16"/>
        <end position="127"/>
    </location>
</feature>
<dbReference type="GeneTree" id="ENSGT00950000183214"/>
<dbReference type="OMA" id="VPAYNEM"/>
<dbReference type="eggNOG" id="KOG3528">
    <property type="taxonomic scope" value="Eukaryota"/>
</dbReference>
<reference evidence="2" key="3">
    <citation type="submission" date="2025-09" db="UniProtKB">
        <authorList>
            <consortium name="Ensembl"/>
        </authorList>
    </citation>
    <scope>IDENTIFICATION</scope>
</reference>
<dbReference type="EMBL" id="AFYH01092714">
    <property type="status" value="NOT_ANNOTATED_CDS"/>
    <property type="molecule type" value="Genomic_DNA"/>
</dbReference>
<dbReference type="InParanoid" id="H3AYY9"/>
<keyword evidence="3" id="KW-1185">Reference proteome</keyword>
<organism evidence="2 3">
    <name type="scientific">Latimeria chalumnae</name>
    <name type="common">Coelacanth</name>
    <dbReference type="NCBI Taxonomy" id="7897"/>
    <lineage>
        <taxon>Eukaryota</taxon>
        <taxon>Metazoa</taxon>
        <taxon>Chordata</taxon>
        <taxon>Craniata</taxon>
        <taxon>Vertebrata</taxon>
        <taxon>Euteleostomi</taxon>
        <taxon>Coelacanthiformes</taxon>
        <taxon>Coelacanthidae</taxon>
        <taxon>Latimeria</taxon>
    </lineage>
</organism>
<evidence type="ECO:0000313" key="3">
    <source>
        <dbReference type="Proteomes" id="UP000008672"/>
    </source>
</evidence>